<comment type="function">
    <text evidence="1">Initiates blood coagulation by forming a complex with circulating factor VII or VIIa. The [TF:VIIa] complex activates factors IX or X by specific limited proteolysis. TF plays a role in normal hemostasis by initiating the cell-surface assembly and propagation of the coagulation protease cascade.</text>
</comment>
<evidence type="ECO:0000256" key="2">
    <source>
        <dbReference type="ARBA" id="ARBA00004479"/>
    </source>
</evidence>
<proteinExistence type="inferred from homology"/>
<dbReference type="GO" id="GO:0007596">
    <property type="term" value="P:blood coagulation"/>
    <property type="evidence" value="ECO:0007669"/>
    <property type="project" value="UniProtKB-KW"/>
</dbReference>
<dbReference type="GeneID" id="109968806"/>
<dbReference type="PANTHER" id="PTHR20859">
    <property type="entry name" value="INTERFERON/INTERLEUKIN RECEPTOR"/>
    <property type="match status" value="1"/>
</dbReference>
<keyword evidence="22" id="KW-1185">Reference proteome</keyword>
<comment type="subcellular location">
    <subcellularLocation>
        <location evidence="2">Membrane</location>
        <topology evidence="2">Single-pass type I membrane protein</topology>
    </subcellularLocation>
</comment>
<keyword evidence="6 17" id="KW-0812">Transmembrane</keyword>
<dbReference type="InterPro" id="IPR036116">
    <property type="entry name" value="FN3_sf"/>
</dbReference>
<evidence type="ECO:0000256" key="4">
    <source>
        <dbReference type="ARBA" id="ARBA00011184"/>
    </source>
</evidence>
<evidence type="ECO:0000313" key="22">
    <source>
        <dbReference type="Proteomes" id="UP000261600"/>
    </source>
</evidence>
<reference evidence="21" key="2">
    <citation type="submission" date="2025-09" db="UniProtKB">
        <authorList>
            <consortium name="Ensembl"/>
        </authorList>
    </citation>
    <scope>IDENTIFICATION</scope>
</reference>
<dbReference type="GO" id="GO:0004896">
    <property type="term" value="F:cytokine receptor activity"/>
    <property type="evidence" value="ECO:0007669"/>
    <property type="project" value="TreeGrafter"/>
</dbReference>
<dbReference type="FunFam" id="2.60.40.10:FF:000899">
    <property type="entry name" value="Tissue factor"/>
    <property type="match status" value="1"/>
</dbReference>
<dbReference type="AlphaFoldDB" id="A0A3Q3Q1U5"/>
<keyword evidence="15" id="KW-0449">Lipoprotein</keyword>
<keyword evidence="12" id="KW-0564">Palmitate</keyword>
<keyword evidence="14" id="KW-0325">Glycoprotein</keyword>
<dbReference type="STRING" id="43700.ENSMALP00000002525"/>
<name>A0A3Q3Q1U5_MONAL</name>
<keyword evidence="7" id="KW-0356">Hemostasis</keyword>
<evidence type="ECO:0000256" key="13">
    <source>
        <dbReference type="ARBA" id="ARBA00023157"/>
    </source>
</evidence>
<evidence type="ECO:0000256" key="9">
    <source>
        <dbReference type="ARBA" id="ARBA00022989"/>
    </source>
</evidence>
<keyword evidence="11 17" id="KW-0472">Membrane</keyword>
<evidence type="ECO:0000256" key="1">
    <source>
        <dbReference type="ARBA" id="ARBA00002201"/>
    </source>
</evidence>
<keyword evidence="8 18" id="KW-0732">Signal</keyword>
<evidence type="ECO:0000256" key="11">
    <source>
        <dbReference type="ARBA" id="ARBA00023136"/>
    </source>
</evidence>
<evidence type="ECO:0000256" key="6">
    <source>
        <dbReference type="ARBA" id="ARBA00022692"/>
    </source>
</evidence>
<dbReference type="GO" id="GO:0005886">
    <property type="term" value="C:plasma membrane"/>
    <property type="evidence" value="ECO:0007669"/>
    <property type="project" value="TreeGrafter"/>
</dbReference>
<dbReference type="PRINTS" id="PR00346">
    <property type="entry name" value="TISSUEFACTOR"/>
</dbReference>
<evidence type="ECO:0000256" key="10">
    <source>
        <dbReference type="ARBA" id="ARBA00023084"/>
    </source>
</evidence>
<dbReference type="Proteomes" id="UP000261600">
    <property type="component" value="Unplaced"/>
</dbReference>
<dbReference type="InterPro" id="IPR015373">
    <property type="entry name" value="Interferon/interleukin_rcp_dom"/>
</dbReference>
<evidence type="ECO:0000256" key="18">
    <source>
        <dbReference type="SAM" id="SignalP"/>
    </source>
</evidence>
<evidence type="ECO:0000256" key="16">
    <source>
        <dbReference type="ARBA" id="ARBA00031171"/>
    </source>
</evidence>
<comment type="subunit">
    <text evidence="4">Interacts with HSPE; the interaction, inhibited by heparin, promotes the generation of activated factor X and activates coagulation in the presence of activated factor VII.</text>
</comment>
<dbReference type="Pfam" id="PF01108">
    <property type="entry name" value="Tissue_fac"/>
    <property type="match status" value="1"/>
</dbReference>
<evidence type="ECO:0000256" key="5">
    <source>
        <dbReference type="ARBA" id="ARBA00018722"/>
    </source>
</evidence>
<evidence type="ECO:0000313" key="21">
    <source>
        <dbReference type="Ensembl" id="ENSMALP00000002525.1"/>
    </source>
</evidence>
<reference evidence="21" key="1">
    <citation type="submission" date="2025-08" db="UniProtKB">
        <authorList>
            <consortium name="Ensembl"/>
        </authorList>
    </citation>
    <scope>IDENTIFICATION</scope>
</reference>
<evidence type="ECO:0000259" key="19">
    <source>
        <dbReference type="Pfam" id="PF01108"/>
    </source>
</evidence>
<evidence type="ECO:0000256" key="14">
    <source>
        <dbReference type="ARBA" id="ARBA00023180"/>
    </source>
</evidence>
<dbReference type="InterPro" id="IPR001187">
    <property type="entry name" value="Tissue_factor"/>
</dbReference>
<evidence type="ECO:0000259" key="20">
    <source>
        <dbReference type="Pfam" id="PF09294"/>
    </source>
</evidence>
<sequence length="288" mass="32410">MEIERLPAVLFIVFFLSTHWASGSYPRAQNVTWKSTNFKTILTWEPKPSANYSYTVEFSAVGRDSERTPHCIRSSTTVCDLSSSLTDLNAYYTADVLSEPPMGASSDLTEFPYTSSPRFCPYKETNISSPDFKLVVSKDKKKTTLHVTDPLTALFKDGRQLNIRDIFSDQLQYKVTYRKNKSTGKKEHKSKISVIELTDLDQGVSYCFSVQAFIPSRSIDKQLGEMSQTQCSNDDNQSIFEMYSVGVIVGAIFFILLLIGIIIAIAVFCYRRRTAAQGSGKEVSRQVI</sequence>
<feature type="domain" description="Interferon/interleukin receptor" evidence="20">
    <location>
        <begin position="125"/>
        <end position="233"/>
    </location>
</feature>
<dbReference type="KEGG" id="malb:109968806"/>
<protein>
    <recommendedName>
        <fullName evidence="5">Tissue factor</fullName>
    </recommendedName>
    <alternativeName>
        <fullName evidence="16">Coagulation factor III</fullName>
    </alternativeName>
</protein>
<dbReference type="Gene3D" id="2.60.40.10">
    <property type="entry name" value="Immunoglobulins"/>
    <property type="match status" value="2"/>
</dbReference>
<accession>A0A3Q3Q1U5</accession>
<feature type="chain" id="PRO_5018557117" description="Tissue factor" evidence="18">
    <location>
        <begin position="24"/>
        <end position="288"/>
    </location>
</feature>
<dbReference type="RefSeq" id="XP_020470993.1">
    <property type="nucleotide sequence ID" value="XM_020615337.1"/>
</dbReference>
<dbReference type="InterPro" id="IPR013783">
    <property type="entry name" value="Ig-like_fold"/>
</dbReference>
<evidence type="ECO:0000256" key="12">
    <source>
        <dbReference type="ARBA" id="ARBA00023139"/>
    </source>
</evidence>
<evidence type="ECO:0000256" key="3">
    <source>
        <dbReference type="ARBA" id="ARBA00009197"/>
    </source>
</evidence>
<dbReference type="OrthoDB" id="8942372at2759"/>
<feature type="signal peptide" evidence="18">
    <location>
        <begin position="1"/>
        <end position="23"/>
    </location>
</feature>
<dbReference type="PANTHER" id="PTHR20859:SF22">
    <property type="entry name" value="TISSUE FACTOR"/>
    <property type="match status" value="1"/>
</dbReference>
<evidence type="ECO:0000256" key="8">
    <source>
        <dbReference type="ARBA" id="ARBA00022729"/>
    </source>
</evidence>
<keyword evidence="10" id="KW-0094">Blood coagulation</keyword>
<comment type="similarity">
    <text evidence="3">Belongs to the tissue factor family.</text>
</comment>
<feature type="domain" description="Fibronectin type-III" evidence="19">
    <location>
        <begin position="10"/>
        <end position="105"/>
    </location>
</feature>
<dbReference type="Ensembl" id="ENSMALT00000002596.1">
    <property type="protein sequence ID" value="ENSMALP00000002525.1"/>
    <property type="gene ID" value="ENSMALG00000001904.1"/>
</dbReference>
<evidence type="ECO:0000256" key="7">
    <source>
        <dbReference type="ARBA" id="ARBA00022696"/>
    </source>
</evidence>
<organism evidence="21 22">
    <name type="scientific">Monopterus albus</name>
    <name type="common">Swamp eel</name>
    <dbReference type="NCBI Taxonomy" id="43700"/>
    <lineage>
        <taxon>Eukaryota</taxon>
        <taxon>Metazoa</taxon>
        <taxon>Chordata</taxon>
        <taxon>Craniata</taxon>
        <taxon>Vertebrata</taxon>
        <taxon>Euteleostomi</taxon>
        <taxon>Actinopterygii</taxon>
        <taxon>Neopterygii</taxon>
        <taxon>Teleostei</taxon>
        <taxon>Neoteleostei</taxon>
        <taxon>Acanthomorphata</taxon>
        <taxon>Anabantaria</taxon>
        <taxon>Synbranchiformes</taxon>
        <taxon>Synbranchidae</taxon>
        <taxon>Monopterus</taxon>
    </lineage>
</organism>
<dbReference type="InterPro" id="IPR050650">
    <property type="entry name" value="Type-II_Cytokine-TF_Rcpt"/>
</dbReference>
<feature type="transmembrane region" description="Helical" evidence="17">
    <location>
        <begin position="242"/>
        <end position="270"/>
    </location>
</feature>
<keyword evidence="9 17" id="KW-1133">Transmembrane helix</keyword>
<dbReference type="CTD" id="567257"/>
<dbReference type="SUPFAM" id="SSF49265">
    <property type="entry name" value="Fibronectin type III"/>
    <property type="match status" value="2"/>
</dbReference>
<evidence type="ECO:0000256" key="17">
    <source>
        <dbReference type="SAM" id="Phobius"/>
    </source>
</evidence>
<evidence type="ECO:0000256" key="15">
    <source>
        <dbReference type="ARBA" id="ARBA00023288"/>
    </source>
</evidence>
<dbReference type="Pfam" id="PF09294">
    <property type="entry name" value="Interfer-bind"/>
    <property type="match status" value="1"/>
</dbReference>
<dbReference type="InterPro" id="IPR003961">
    <property type="entry name" value="FN3_dom"/>
</dbReference>
<keyword evidence="13" id="KW-1015">Disulfide bond</keyword>